<feature type="compositionally biased region" description="Pro residues" evidence="1">
    <location>
        <begin position="46"/>
        <end position="56"/>
    </location>
</feature>
<keyword evidence="4" id="KW-1185">Reference proteome</keyword>
<feature type="chain" id="PRO_5045081969" evidence="2">
    <location>
        <begin position="20"/>
        <end position="56"/>
    </location>
</feature>
<gene>
    <name evidence="3" type="ORF">P7K49_024428</name>
</gene>
<reference evidence="3 4" key="1">
    <citation type="submission" date="2023-05" db="EMBL/GenBank/DDBJ databases">
        <title>B98-5 Cell Line De Novo Hybrid Assembly: An Optical Mapping Approach.</title>
        <authorList>
            <person name="Kananen K."/>
            <person name="Auerbach J.A."/>
            <person name="Kautto E."/>
            <person name="Blachly J.S."/>
        </authorList>
    </citation>
    <scope>NUCLEOTIDE SEQUENCE [LARGE SCALE GENOMIC DNA]</scope>
    <source>
        <strain evidence="3">B95-8</strain>
        <tissue evidence="3">Cell line</tissue>
    </source>
</reference>
<evidence type="ECO:0000256" key="1">
    <source>
        <dbReference type="SAM" id="MobiDB-lite"/>
    </source>
</evidence>
<dbReference type="EMBL" id="JASSZA010000011">
    <property type="protein sequence ID" value="KAK2098977.1"/>
    <property type="molecule type" value="Genomic_DNA"/>
</dbReference>
<dbReference type="Proteomes" id="UP001266305">
    <property type="component" value="Unassembled WGS sequence"/>
</dbReference>
<protein>
    <submittedName>
        <fullName evidence="3">Uncharacterized protein</fullName>
    </submittedName>
</protein>
<organism evidence="3 4">
    <name type="scientific">Saguinus oedipus</name>
    <name type="common">Cotton-top tamarin</name>
    <name type="synonym">Oedipomidas oedipus</name>
    <dbReference type="NCBI Taxonomy" id="9490"/>
    <lineage>
        <taxon>Eukaryota</taxon>
        <taxon>Metazoa</taxon>
        <taxon>Chordata</taxon>
        <taxon>Craniata</taxon>
        <taxon>Vertebrata</taxon>
        <taxon>Euteleostomi</taxon>
        <taxon>Mammalia</taxon>
        <taxon>Eutheria</taxon>
        <taxon>Euarchontoglires</taxon>
        <taxon>Primates</taxon>
        <taxon>Haplorrhini</taxon>
        <taxon>Platyrrhini</taxon>
        <taxon>Cebidae</taxon>
        <taxon>Callitrichinae</taxon>
        <taxon>Saguinus</taxon>
    </lineage>
</organism>
<name>A0ABQ9URT5_SAGOE</name>
<evidence type="ECO:0000256" key="2">
    <source>
        <dbReference type="SAM" id="SignalP"/>
    </source>
</evidence>
<evidence type="ECO:0000313" key="4">
    <source>
        <dbReference type="Proteomes" id="UP001266305"/>
    </source>
</evidence>
<proteinExistence type="predicted"/>
<feature type="region of interest" description="Disordered" evidence="1">
    <location>
        <begin position="32"/>
        <end position="56"/>
    </location>
</feature>
<evidence type="ECO:0000313" key="3">
    <source>
        <dbReference type="EMBL" id="KAK2098977.1"/>
    </source>
</evidence>
<feature type="non-terminal residue" evidence="3">
    <location>
        <position position="1"/>
    </location>
</feature>
<comment type="caution">
    <text evidence="3">The sequence shown here is derived from an EMBL/GenBank/DDBJ whole genome shotgun (WGS) entry which is preliminary data.</text>
</comment>
<sequence length="56" mass="6024">HTSHGPVMCMLAFVHQALLTWLKVSRGPDGDMAGSHLVFSQDSQPPTLPMPQPALS</sequence>
<keyword evidence="2" id="KW-0732">Signal</keyword>
<feature type="signal peptide" evidence="2">
    <location>
        <begin position="1"/>
        <end position="19"/>
    </location>
</feature>
<accession>A0ABQ9URT5</accession>